<dbReference type="InterPro" id="IPR001670">
    <property type="entry name" value="ADH_Fe/GldA"/>
</dbReference>
<comment type="similarity">
    <text evidence="1">Belongs to the iron-containing alcohol dehydrogenase family.</text>
</comment>
<evidence type="ECO:0000313" key="6">
    <source>
        <dbReference type="Proteomes" id="UP000095247"/>
    </source>
</evidence>
<dbReference type="CDD" id="cd14864">
    <property type="entry name" value="Fe-ADH-like"/>
    <property type="match status" value="1"/>
</dbReference>
<accession>A0A1E5NC35</accession>
<comment type="caution">
    <text evidence="5">The sequence shown here is derived from an EMBL/GenBank/DDBJ whole genome shotgun (WGS) entry which is preliminary data.</text>
</comment>
<name>A0A1E5NC35_9SPIR</name>
<proteinExistence type="inferred from homology"/>
<dbReference type="Gene3D" id="1.20.1090.10">
    <property type="entry name" value="Dehydroquinate synthase-like - alpha domain"/>
    <property type="match status" value="1"/>
</dbReference>
<sequence>MAIIEFNIPTKITFGIDSLDCLSDTIKKYGGRTVLVTDGASFNQTGLIDQIVNKLNDNFINVMVYSDVNSTSTSDAADIIANLVRYSRAESIVAVGGFKIQNTAKGAAIVVTNSGEASDYINGQPVYHKPLPIIAVPTILGSLSEIATGICLYDKYDEVNKQNNEANIYSSNCIIDPTLYATVPVKYTISSALSVFALSFDIYMSNTLTSITEPLIVHAMKVSMQGLKKLISESNNIDNIATLATANMLCATSACHSSLGAIRALSIAINSVYAVNKSMVCSILLPHIMEYYITVAPDKYVVLSNVIDGIDPEMTPFEIANQSAQHIKQFLHNINLPTRLNEINIDRSKFDKVAELALKYPGMDQLPRTMNFDSIMTILDQAY</sequence>
<evidence type="ECO:0000256" key="1">
    <source>
        <dbReference type="ARBA" id="ARBA00007358"/>
    </source>
</evidence>
<feature type="domain" description="Fe-containing alcohol dehydrogenase-like C-terminal" evidence="4">
    <location>
        <begin position="188"/>
        <end position="383"/>
    </location>
</feature>
<evidence type="ECO:0000313" key="5">
    <source>
        <dbReference type="EMBL" id="OEJ13651.1"/>
    </source>
</evidence>
<dbReference type="Pfam" id="PF25137">
    <property type="entry name" value="ADH_Fe_C"/>
    <property type="match status" value="1"/>
</dbReference>
<dbReference type="InterPro" id="IPR039697">
    <property type="entry name" value="Alcohol_dehydrogenase_Fe"/>
</dbReference>
<dbReference type="Gene3D" id="3.40.50.1970">
    <property type="match status" value="1"/>
</dbReference>
<dbReference type="GO" id="GO:0046872">
    <property type="term" value="F:metal ion binding"/>
    <property type="evidence" value="ECO:0007669"/>
    <property type="project" value="InterPro"/>
</dbReference>
<protein>
    <submittedName>
        <fullName evidence="5">Alcohol dehydrogenase</fullName>
    </submittedName>
</protein>
<feature type="domain" description="Alcohol dehydrogenase iron-type/glycerol dehydrogenase GldA" evidence="3">
    <location>
        <begin position="9"/>
        <end position="177"/>
    </location>
</feature>
<dbReference type="PANTHER" id="PTHR11496">
    <property type="entry name" value="ALCOHOL DEHYDROGENASE"/>
    <property type="match status" value="1"/>
</dbReference>
<dbReference type="Proteomes" id="UP000095247">
    <property type="component" value="Unassembled WGS sequence"/>
</dbReference>
<keyword evidence="2" id="KW-0560">Oxidoreductase</keyword>
<evidence type="ECO:0000256" key="2">
    <source>
        <dbReference type="ARBA" id="ARBA00023002"/>
    </source>
</evidence>
<reference evidence="5 6" key="1">
    <citation type="submission" date="2016-08" db="EMBL/GenBank/DDBJ databases">
        <title>Characterization and recognition of Brachyspira hampsonii sp. nov., a novel intestinal spirochete that is pathogenic to pigs.</title>
        <authorList>
            <person name="Mirajkar N."/>
            <person name="La T."/>
            <person name="Phillips N."/>
            <person name="Hampson D."/>
            <person name="Gebhart C."/>
        </authorList>
    </citation>
    <scope>NUCLEOTIDE SEQUENCE [LARGE SCALE GENOMIC DNA]</scope>
    <source>
        <strain evidence="5 6">P280/1</strain>
    </source>
</reference>
<organism evidence="5 6">
    <name type="scientific">Brachyspira hampsonii</name>
    <dbReference type="NCBI Taxonomy" id="1287055"/>
    <lineage>
        <taxon>Bacteria</taxon>
        <taxon>Pseudomonadati</taxon>
        <taxon>Spirochaetota</taxon>
        <taxon>Spirochaetia</taxon>
        <taxon>Brachyspirales</taxon>
        <taxon>Brachyspiraceae</taxon>
        <taxon>Brachyspira</taxon>
    </lineage>
</organism>
<evidence type="ECO:0000259" key="4">
    <source>
        <dbReference type="Pfam" id="PF25137"/>
    </source>
</evidence>
<dbReference type="RefSeq" id="WP_069726962.1">
    <property type="nucleotide sequence ID" value="NZ_MDCO01000012.1"/>
</dbReference>
<dbReference type="SUPFAM" id="SSF56796">
    <property type="entry name" value="Dehydroquinate synthase-like"/>
    <property type="match status" value="1"/>
</dbReference>
<dbReference type="Pfam" id="PF00465">
    <property type="entry name" value="Fe-ADH"/>
    <property type="match status" value="1"/>
</dbReference>
<dbReference type="AlphaFoldDB" id="A0A1E5NC35"/>
<dbReference type="EMBL" id="MDCO01000012">
    <property type="protein sequence ID" value="OEJ13651.1"/>
    <property type="molecule type" value="Genomic_DNA"/>
</dbReference>
<dbReference type="PANTHER" id="PTHR11496:SF102">
    <property type="entry name" value="ALCOHOL DEHYDROGENASE 4"/>
    <property type="match status" value="1"/>
</dbReference>
<gene>
    <name evidence="5" type="ORF">BFL38_02565</name>
</gene>
<dbReference type="InterPro" id="IPR056798">
    <property type="entry name" value="ADH_Fe_C"/>
</dbReference>
<evidence type="ECO:0000259" key="3">
    <source>
        <dbReference type="Pfam" id="PF00465"/>
    </source>
</evidence>
<dbReference type="GO" id="GO:0004022">
    <property type="term" value="F:alcohol dehydrogenase (NAD+) activity"/>
    <property type="evidence" value="ECO:0007669"/>
    <property type="project" value="TreeGrafter"/>
</dbReference>